<feature type="domain" description="DUF6570" evidence="2">
    <location>
        <begin position="305"/>
        <end position="448"/>
    </location>
</feature>
<organism evidence="3 4">
    <name type="scientific">Pisolithus microcarpus 441</name>
    <dbReference type="NCBI Taxonomy" id="765257"/>
    <lineage>
        <taxon>Eukaryota</taxon>
        <taxon>Fungi</taxon>
        <taxon>Dikarya</taxon>
        <taxon>Basidiomycota</taxon>
        <taxon>Agaricomycotina</taxon>
        <taxon>Agaricomycetes</taxon>
        <taxon>Agaricomycetidae</taxon>
        <taxon>Boletales</taxon>
        <taxon>Sclerodermatineae</taxon>
        <taxon>Pisolithaceae</taxon>
        <taxon>Pisolithus</taxon>
    </lineage>
</organism>
<dbReference type="HOGENOM" id="CLU_001248_4_0_1"/>
<name>A0A0C9XP50_9AGAM</name>
<evidence type="ECO:0000259" key="2">
    <source>
        <dbReference type="Pfam" id="PF20209"/>
    </source>
</evidence>
<dbReference type="STRING" id="765257.A0A0C9XP50"/>
<proteinExistence type="predicted"/>
<evidence type="ECO:0000313" key="3">
    <source>
        <dbReference type="EMBL" id="KIK14160.1"/>
    </source>
</evidence>
<dbReference type="Proteomes" id="UP000054018">
    <property type="component" value="Unassembled WGS sequence"/>
</dbReference>
<evidence type="ECO:0000259" key="1">
    <source>
        <dbReference type="Pfam" id="PF14214"/>
    </source>
</evidence>
<dbReference type="InterPro" id="IPR025476">
    <property type="entry name" value="Helitron_helicase-like"/>
</dbReference>
<dbReference type="OrthoDB" id="432234at2759"/>
<dbReference type="InterPro" id="IPR046700">
    <property type="entry name" value="DUF6570"/>
</dbReference>
<dbReference type="AlphaFoldDB" id="A0A0C9XP50"/>
<feature type="domain" description="Helitron helicase-like" evidence="1">
    <location>
        <begin position="602"/>
        <end position="736"/>
    </location>
</feature>
<protein>
    <recommendedName>
        <fullName evidence="5">Helitron helicase-like domain-containing protein</fullName>
    </recommendedName>
</protein>
<keyword evidence="4" id="KW-1185">Reference proteome</keyword>
<gene>
    <name evidence="3" type="ORF">PISMIDRAFT_17494</name>
</gene>
<accession>A0A0C9XP50</accession>
<evidence type="ECO:0008006" key="5">
    <source>
        <dbReference type="Google" id="ProtNLM"/>
    </source>
</evidence>
<dbReference type="Pfam" id="PF20209">
    <property type="entry name" value="DUF6570"/>
    <property type="match status" value="1"/>
</dbReference>
<sequence>MSCEPCAGEPSRLSENLLLLKKDDILRHVDGYLHVPLRQRRNKKHLLRFVANHATENLMHSLRQCADEKERKTGIVKDEHRKRKSIDEPETERYDVVPGSTLCEVEKELLKMPLSVLRREVTGKIRAPRATRNCKRDLVAQILHEAPTNFIENLRRRYKESVEVDMEPAQKRRKHNADMAADMAEVPASEGGKNDAFFLRSICMEERKACYSHFYEATSNAALASSVCGVCARERFKVADGVVDIPLSAIPNAKRLVPTRSHPKHDLFDGKLLHPRGVHVAEETVYVCVCGSCLTELRQKEHDPPRHLLANQLWIGDIPWVLKTLTFPEQLLIALAYPRVFVFKLFPKRSQGVRDVSTLQRGMRGNVTSYPLDLQGIASMVDGNLMPRPPAILASLVAVSFIGAGDLLRNWIHSIFRVRRRAVCRALLWLKENNQKYYGNVHIDEGRLHSLPEDDVPTEIIGVIRQNEDVNAIEMENDGYVPQDDEQRSSLEGSAENGEELDVVPIQVSGTLDTEMTSLTTAELTKWALSNLWKDGKEGAYAVRHGTCPIGDFGIRRNAQQGGTNAEAVESNYFERVFPVLFPYGEGGVEAQRSVVVDFADHIKWLLDYHNRRFRTHETFSFVAFGILQRRQVLGSARLRMQRKNFERDARLLMTITAEKIRQAQAEEEAKKRISDPAIQLLRRHIQAAAGRVMGSDQSRYQLRSQIWSTSIMLNPPTLWMTINPCDLHDPVAQIFTGEK</sequence>
<reference evidence="4" key="2">
    <citation type="submission" date="2015-01" db="EMBL/GenBank/DDBJ databases">
        <title>Evolutionary Origins and Diversification of the Mycorrhizal Mutualists.</title>
        <authorList>
            <consortium name="DOE Joint Genome Institute"/>
            <consortium name="Mycorrhizal Genomics Consortium"/>
            <person name="Kohler A."/>
            <person name="Kuo A."/>
            <person name="Nagy L.G."/>
            <person name="Floudas D."/>
            <person name="Copeland A."/>
            <person name="Barry K.W."/>
            <person name="Cichocki N."/>
            <person name="Veneault-Fourrey C."/>
            <person name="LaButti K."/>
            <person name="Lindquist E.A."/>
            <person name="Lipzen A."/>
            <person name="Lundell T."/>
            <person name="Morin E."/>
            <person name="Murat C."/>
            <person name="Riley R."/>
            <person name="Ohm R."/>
            <person name="Sun H."/>
            <person name="Tunlid A."/>
            <person name="Henrissat B."/>
            <person name="Grigoriev I.V."/>
            <person name="Hibbett D.S."/>
            <person name="Martin F."/>
        </authorList>
    </citation>
    <scope>NUCLEOTIDE SEQUENCE [LARGE SCALE GENOMIC DNA]</scope>
    <source>
        <strain evidence="4">441</strain>
    </source>
</reference>
<dbReference type="EMBL" id="KN833952">
    <property type="protein sequence ID" value="KIK14160.1"/>
    <property type="molecule type" value="Genomic_DNA"/>
</dbReference>
<evidence type="ECO:0000313" key="4">
    <source>
        <dbReference type="Proteomes" id="UP000054018"/>
    </source>
</evidence>
<reference evidence="3 4" key="1">
    <citation type="submission" date="2014-04" db="EMBL/GenBank/DDBJ databases">
        <authorList>
            <consortium name="DOE Joint Genome Institute"/>
            <person name="Kuo A."/>
            <person name="Kohler A."/>
            <person name="Costa M.D."/>
            <person name="Nagy L.G."/>
            <person name="Floudas D."/>
            <person name="Copeland A."/>
            <person name="Barry K.W."/>
            <person name="Cichocki N."/>
            <person name="Veneault-Fourrey C."/>
            <person name="LaButti K."/>
            <person name="Lindquist E.A."/>
            <person name="Lipzen A."/>
            <person name="Lundell T."/>
            <person name="Morin E."/>
            <person name="Murat C."/>
            <person name="Sun H."/>
            <person name="Tunlid A."/>
            <person name="Henrissat B."/>
            <person name="Grigoriev I.V."/>
            <person name="Hibbett D.S."/>
            <person name="Martin F."/>
            <person name="Nordberg H.P."/>
            <person name="Cantor M.N."/>
            <person name="Hua S.X."/>
        </authorList>
    </citation>
    <scope>NUCLEOTIDE SEQUENCE [LARGE SCALE GENOMIC DNA]</scope>
    <source>
        <strain evidence="3 4">441</strain>
    </source>
</reference>
<dbReference type="Pfam" id="PF14214">
    <property type="entry name" value="Helitron_like_N"/>
    <property type="match status" value="1"/>
</dbReference>